<evidence type="ECO:0000256" key="1">
    <source>
        <dbReference type="SAM" id="Phobius"/>
    </source>
</evidence>
<sequence>MVRLGCFFGLNRAKDHRGKRLRKKMRLCLLGPHLAFVQFFLKLYHFQLASDKEFIHLFQFIGLFEKLLLRSLPFRC</sequence>
<keyword evidence="1" id="KW-0472">Membrane</keyword>
<keyword evidence="1" id="KW-0812">Transmembrane</keyword>
<evidence type="ECO:0000313" key="3">
    <source>
        <dbReference type="Proteomes" id="UP000177122"/>
    </source>
</evidence>
<dbReference type="Proteomes" id="UP000177122">
    <property type="component" value="Unassembled WGS sequence"/>
</dbReference>
<reference evidence="2 3" key="1">
    <citation type="journal article" date="2016" name="Nat. Commun.">
        <title>Thousands of microbial genomes shed light on interconnected biogeochemical processes in an aquifer system.</title>
        <authorList>
            <person name="Anantharaman K."/>
            <person name="Brown C.T."/>
            <person name="Hug L.A."/>
            <person name="Sharon I."/>
            <person name="Castelle C.J."/>
            <person name="Probst A.J."/>
            <person name="Thomas B.C."/>
            <person name="Singh A."/>
            <person name="Wilkins M.J."/>
            <person name="Karaoz U."/>
            <person name="Brodie E.L."/>
            <person name="Williams K.H."/>
            <person name="Hubbard S.S."/>
            <person name="Banfield J.F."/>
        </authorList>
    </citation>
    <scope>NUCLEOTIDE SEQUENCE [LARGE SCALE GENOMIC DNA]</scope>
</reference>
<dbReference type="AlphaFoldDB" id="A0A1G2CTY7"/>
<evidence type="ECO:0000313" key="2">
    <source>
        <dbReference type="EMBL" id="OGZ04855.1"/>
    </source>
</evidence>
<keyword evidence="1" id="KW-1133">Transmembrane helix</keyword>
<dbReference type="EMBL" id="MHLI01000019">
    <property type="protein sequence ID" value="OGZ04855.1"/>
    <property type="molecule type" value="Genomic_DNA"/>
</dbReference>
<protein>
    <submittedName>
        <fullName evidence="2">Uncharacterized protein</fullName>
    </submittedName>
</protein>
<name>A0A1G2CTY7_9BACT</name>
<feature type="transmembrane region" description="Helical" evidence="1">
    <location>
        <begin position="27"/>
        <end position="48"/>
    </location>
</feature>
<comment type="caution">
    <text evidence="2">The sequence shown here is derived from an EMBL/GenBank/DDBJ whole genome shotgun (WGS) entry which is preliminary data.</text>
</comment>
<accession>A0A1G2CTY7</accession>
<gene>
    <name evidence="2" type="ORF">A2845_05175</name>
</gene>
<organism evidence="2 3">
    <name type="scientific">Candidatus Lloydbacteria bacterium RIFCSPHIGHO2_01_FULL_49_22</name>
    <dbReference type="NCBI Taxonomy" id="1798658"/>
    <lineage>
        <taxon>Bacteria</taxon>
        <taxon>Candidatus Lloydiibacteriota</taxon>
    </lineage>
</organism>
<proteinExistence type="predicted"/>